<evidence type="ECO:0000256" key="4">
    <source>
        <dbReference type="ARBA" id="ARBA00022786"/>
    </source>
</evidence>
<comment type="caution">
    <text evidence="7">The sequence shown here is derived from an EMBL/GenBank/DDBJ whole genome shotgun (WGS) entry which is preliminary data.</text>
</comment>
<protein>
    <submittedName>
        <fullName evidence="7">Uncharacterized protein</fullName>
    </submittedName>
</protein>
<evidence type="ECO:0000256" key="5">
    <source>
        <dbReference type="ARBA" id="ARBA00022833"/>
    </source>
</evidence>
<feature type="non-terminal residue" evidence="7">
    <location>
        <position position="163"/>
    </location>
</feature>
<dbReference type="InterPro" id="IPR051628">
    <property type="entry name" value="LUBAC_E3_Ligases"/>
</dbReference>
<keyword evidence="5" id="KW-0862">Zinc</keyword>
<dbReference type="Pfam" id="PF26200">
    <property type="entry name" value="Rcat_RNF216"/>
    <property type="match status" value="1"/>
</dbReference>
<dbReference type="PANTHER" id="PTHR22770">
    <property type="entry name" value="UBIQUITIN CONJUGATING ENZYME 7 INTERACTING PROTEIN-RELATED"/>
    <property type="match status" value="1"/>
</dbReference>
<evidence type="ECO:0000313" key="7">
    <source>
        <dbReference type="EMBL" id="CAL4140779.1"/>
    </source>
</evidence>
<feature type="compositionally biased region" description="Basic and acidic residues" evidence="6">
    <location>
        <begin position="114"/>
        <end position="139"/>
    </location>
</feature>
<evidence type="ECO:0000256" key="3">
    <source>
        <dbReference type="ARBA" id="ARBA00022771"/>
    </source>
</evidence>
<feature type="compositionally biased region" description="Low complexity" evidence="6">
    <location>
        <begin position="143"/>
        <end position="163"/>
    </location>
</feature>
<evidence type="ECO:0000256" key="6">
    <source>
        <dbReference type="SAM" id="MobiDB-lite"/>
    </source>
</evidence>
<dbReference type="InterPro" id="IPR047546">
    <property type="entry name" value="Rcat_RBR_RNF216"/>
</dbReference>
<dbReference type="CDD" id="cd20353">
    <property type="entry name" value="Rcat_RBR_RNF216"/>
    <property type="match status" value="1"/>
</dbReference>
<reference evidence="7 8" key="1">
    <citation type="submission" date="2024-05" db="EMBL/GenBank/DDBJ databases">
        <authorList>
            <person name="Wallberg A."/>
        </authorList>
    </citation>
    <scope>NUCLEOTIDE SEQUENCE [LARGE SCALE GENOMIC DNA]</scope>
</reference>
<keyword evidence="8" id="KW-1185">Reference proteome</keyword>
<evidence type="ECO:0000256" key="2">
    <source>
        <dbReference type="ARBA" id="ARBA00022723"/>
    </source>
</evidence>
<keyword evidence="4" id="KW-0833">Ubl conjugation pathway</keyword>
<dbReference type="EMBL" id="CAXKWB010032180">
    <property type="protein sequence ID" value="CAL4140779.1"/>
    <property type="molecule type" value="Genomic_DNA"/>
</dbReference>
<feature type="region of interest" description="Disordered" evidence="6">
    <location>
        <begin position="114"/>
        <end position="163"/>
    </location>
</feature>
<proteinExistence type="predicted"/>
<keyword evidence="2" id="KW-0479">Metal-binding</keyword>
<dbReference type="AlphaFoldDB" id="A0AAV2RSI7"/>
<keyword evidence="3" id="KW-0863">Zinc-finger</keyword>
<accession>A0AAV2RSI7</accession>
<dbReference type="PANTHER" id="PTHR22770:SF47">
    <property type="entry name" value="E3 UBIQUITIN-PROTEIN LIGASE RNF216"/>
    <property type="match status" value="1"/>
</dbReference>
<gene>
    <name evidence="7" type="ORF">MNOR_LOCUS28727</name>
</gene>
<comment type="pathway">
    <text evidence="1">Protein modification; protein ubiquitination.</text>
</comment>
<dbReference type="GO" id="GO:0008270">
    <property type="term" value="F:zinc ion binding"/>
    <property type="evidence" value="ECO:0007669"/>
    <property type="project" value="UniProtKB-KW"/>
</dbReference>
<dbReference type="Gene3D" id="1.20.120.1750">
    <property type="match status" value="1"/>
</dbReference>
<evidence type="ECO:0000256" key="1">
    <source>
        <dbReference type="ARBA" id="ARBA00004906"/>
    </source>
</evidence>
<dbReference type="Proteomes" id="UP001497623">
    <property type="component" value="Unassembled WGS sequence"/>
</dbReference>
<name>A0AAV2RSI7_MEGNR</name>
<organism evidence="7 8">
    <name type="scientific">Meganyctiphanes norvegica</name>
    <name type="common">Northern krill</name>
    <name type="synonym">Thysanopoda norvegica</name>
    <dbReference type="NCBI Taxonomy" id="48144"/>
    <lineage>
        <taxon>Eukaryota</taxon>
        <taxon>Metazoa</taxon>
        <taxon>Ecdysozoa</taxon>
        <taxon>Arthropoda</taxon>
        <taxon>Crustacea</taxon>
        <taxon>Multicrustacea</taxon>
        <taxon>Malacostraca</taxon>
        <taxon>Eumalacostraca</taxon>
        <taxon>Eucarida</taxon>
        <taxon>Euphausiacea</taxon>
        <taxon>Euphausiidae</taxon>
        <taxon>Meganyctiphanes</taxon>
    </lineage>
</organism>
<sequence length="163" mass="18425">MSDLVSDLYHKEACHLLLWSNVFQKEVETATEIEMTGLFTRGMLLYKECWKCKKRFIKEDGCNKMRCSCGAMMCYICKKPIQGYDHFEDKPKPTNPDKCPLWSNSLEIHAREVRQRAKELKKNQDPSIALKHDPTKDLPEVLGGSTDSGSSGSATSMSATSGR</sequence>
<dbReference type="SUPFAM" id="SSF57850">
    <property type="entry name" value="RING/U-box"/>
    <property type="match status" value="1"/>
</dbReference>
<evidence type="ECO:0000313" key="8">
    <source>
        <dbReference type="Proteomes" id="UP001497623"/>
    </source>
</evidence>